<evidence type="ECO:0000313" key="10">
    <source>
        <dbReference type="Proteomes" id="UP001244341"/>
    </source>
</evidence>
<evidence type="ECO:0000313" key="9">
    <source>
        <dbReference type="EMBL" id="WIA10461.1"/>
    </source>
</evidence>
<feature type="domain" description="Ketosynthase family 3 (KS3)" evidence="8">
    <location>
        <begin position="714"/>
        <end position="1049"/>
    </location>
</feature>
<dbReference type="SMART" id="SM00823">
    <property type="entry name" value="PKS_PP"/>
    <property type="match status" value="3"/>
</dbReference>
<dbReference type="PROSITE" id="PS00012">
    <property type="entry name" value="PHOSPHOPANTETHEINE"/>
    <property type="match status" value="2"/>
</dbReference>
<protein>
    <submittedName>
        <fullName evidence="9">Uncharacterized protein</fullName>
    </submittedName>
</protein>
<dbReference type="InterPro" id="IPR013154">
    <property type="entry name" value="ADH-like_N"/>
</dbReference>
<gene>
    <name evidence="9" type="ORF">OEZ85_010652</name>
</gene>
<dbReference type="Pfam" id="PF00975">
    <property type="entry name" value="Thioesterase"/>
    <property type="match status" value="2"/>
</dbReference>
<dbReference type="InterPro" id="IPR020843">
    <property type="entry name" value="ER"/>
</dbReference>
<feature type="domain" description="Carrier" evidence="7">
    <location>
        <begin position="621"/>
        <end position="695"/>
    </location>
</feature>
<dbReference type="PROSITE" id="PS50075">
    <property type="entry name" value="CARRIER"/>
    <property type="match status" value="3"/>
</dbReference>
<feature type="region of interest" description="Disordered" evidence="6">
    <location>
        <begin position="1653"/>
        <end position="1675"/>
    </location>
</feature>
<dbReference type="PANTHER" id="PTHR43775:SF37">
    <property type="entry name" value="SI:DKEY-61P9.11"/>
    <property type="match status" value="1"/>
</dbReference>
<dbReference type="InterPro" id="IPR020841">
    <property type="entry name" value="PKS_Beta-ketoAc_synthase_dom"/>
</dbReference>
<dbReference type="PROSITE" id="PS52004">
    <property type="entry name" value="KS3_2"/>
    <property type="match status" value="2"/>
</dbReference>
<dbReference type="InterPro" id="IPR001031">
    <property type="entry name" value="Thioesterase"/>
</dbReference>
<sequence length="2586" mass="266641">MQPQPFQLLPKAKGSLSSLIPVPVSTQLQQEGTVLLSVKAVGINFRDVLNVLGMYPGDPGAPGSDMAGVVVAAASSSSSNLQPGQAVFGLAEGCLGSHVQASAQTLVPMPGHVSFEAAATMPTVFITVDMVLNQAAGLQPGERVLVHAAAGGVGLAALQLVQAIGAQPIATAGSPSKRSLLRSLGVQHVVNSRDLTCFEGIARLGGVDVVLNSLTSPGMVGGSLSVLRRGGRFVEIGKRDIWAPAAAAAERPDIAYGLVAVDFMSAAGLNTAMSRLSAQLAAGVVRPLPSAVHDLGSVAAALRQMSQARHVGKVVVRRPPAAVPHFEQYAAGAVAVIGGTGTLGCLMVSWLAEQGVRSIPIISRTGRLSTALAQLLQSSSSAVQQALVQVAACDAACAADVEVLQQLLSGPLPLLGVLHAGGLLADATFNKQTLAGVRQVSAPKNSAAGALQLLLQCQPVSHQVLFSSVASLLGSPGQANYAAANAGLDGLAAQLAASGLPAVSVQWGAWAGGGMAAADTQTAARVERMGMSLISPAAGLAALEGVLGLLGGLAPAAPGYTAAAGSRAVVAAAPFAWGRFLQRFGGQVPRLFAELADEVAATGRPAAGAPAAAAAQGRARISRAGIASMVHEAVAAVLGPDVNPDEPLMASGLDSLGAVELRNALQAQIGSELPATLLFDYPSINAVTGFLADQVAAPTAEEAAPAAPTAPQLGAAAAARPLIAVTGSAVSAPAAAFSDSQTAVDAITAIPLQRWDWEALSSSVTGSGGQLPARFGGWLSGIDVFDAAAFGVSGVEAMLMDVQQRMLLELSLTALSGASAAAAAVTGEAALHSISSSIVAGDQHGCIAVGIASAEYNNYLLQRTGAATSAYSATGGALSVASGRLAYTYGMRGAALSVDTACSSSLVASHFVDGRSSSLTAPNGPAQQEVLRTALTDAGLVPGSVTGLQMHGTGTPLGDPIEIGAASAVLAAVGQQPGRQQPLLATASKSWIGHSEAAAGVMGIAHTLGGLGNRLGQTVLHLQRTNPYLEAALRPAGLSDSTVEGVLGQAVGSEEPLMAAGLDSLGATEVRSSLQDSLGIELPATLVFDAPTTSAISRFIMQRLQPAAAAAAGASAAARLRALRAAPGAAAAQALLVMGASAPRWTLADYAAGGDGVTAVPHWRWDKEGHRTTAAAAAEVLPRFGVFLPHVDQFDCAAFGVTPLEASTMDPQQRLLLHASSEAVPSAALTSGSGSLTSVFVGIGSNDYESTLMVQRAGMLAPDGRCKVLDASADGYVRGEACRAMWIEAADDASAVRPDPSTSKQPLALIAGSSVNTNGRASSLTAPHGPSQQELIAVALAAGGLAAQDVTGIVLHANGTSLGDPIEVGAVVSAYEVGPLAPDSSSSSRDAPFLFSTIKGYAGHSEAGAGTVGVLEAVAIMQQQELAPVLHVRELNLYVAQPLEGRAALINRSAGLAPVSHWQHSEGLVALGVSSFGAQGTNAHAIIGHRHSWTLTSAPILESTSAASLSAVTSPAALEKARFWVAPSYQQLISRALITRSRRAAGGIKIAFEARFDAPGLAYLWSYLDEAERGLFLQAQIMSEVRGMLGHAVGPDEPLMASGLDSRAAMELRATLADELGISLPVTLLYDAQTINQLVDFINEQITATAAGPAAAAAASEEEEEEEEGAAAARQRRAQAAAAAAAAEADKPSELLKLLRGPPVPKPLFLAAPGVANAQSAYFAFSQFLAWSDQPIYVLEKDNDLNIYDLARQNARDILKVQAEGPYLLGGHSYGGLVAMEVAAVLEAWGHDVGLVIVMDTPRPEQVRTMQPSAEGATEADCLELMEMILGALGRDAIGLGAGMAHPRDSDEWKAMSLQQKYEFFAPIWRVMRDDNMPVAEVARQVEAVALAVKQGSSISDMRHHTLTGRVRGAQVVYFRANTPGACDYVNDSRYWRYSHGTCWSEVADDLLVVNVPGDHFSLLRQDPPDMEPLVAMMKMKLGAFGWAEAVRRDQGGQWRGHGAASAMAELDEYLERMGVRDRGIRQRLTAALPVADLEEVSTSAARARPSQLIRSLPPAPGVLIDASLPPVVLVPDAEMPLPHIMAAVQRLQRQVYLLLMPPQKHLAQLRSVPALAGLFVAALRTRVPAGQSLVLSGIGAGGVVAHEMAVQLQRAGEQVPVLLLLENGPMREAADLVQQPWFKLYHFLASWRPDVDMVGWANATKGLAAHPQAFERQLDAVAALCPAHMPASSWDMLVEEQLRSRVRSGYAWEELLSSWVAMYCLVTQPAMAAATAAATEAPGGAGTSAAAAAAGPGLGEEAGPQHLPELDEFMLQMYALEGDPAAQLDALALYKPRAMSGPDWDRAVGKLLAQVSYLKAISGSYQPTHVLQPTTSKVWCHGGAHKSIRDVLDGCAAGALRPITALLQPLQMQLDSGTLPALAADGSVPQPFAGFAAELSAQLQAGMAAAGSAVQLSGTVLPPAAEPDVPALEAAVQQVAAARFVGPGRVTPGAIDDMLRCCRVGRQIWAAYAPDYVYQGPAVMVLTEDAEGRAFLEACRESCGGELSLVPLAGLGHGQVLTGEREQQVVLVALVDGLMEMLQML</sequence>
<organism evidence="9 10">
    <name type="scientific">Tetradesmus obliquus</name>
    <name type="common">Green alga</name>
    <name type="synonym">Acutodesmus obliquus</name>
    <dbReference type="NCBI Taxonomy" id="3088"/>
    <lineage>
        <taxon>Eukaryota</taxon>
        <taxon>Viridiplantae</taxon>
        <taxon>Chlorophyta</taxon>
        <taxon>core chlorophytes</taxon>
        <taxon>Chlorophyceae</taxon>
        <taxon>CS clade</taxon>
        <taxon>Sphaeropleales</taxon>
        <taxon>Scenedesmaceae</taxon>
        <taxon>Tetradesmus</taxon>
    </lineage>
</organism>
<dbReference type="SUPFAM" id="SSF51735">
    <property type="entry name" value="NAD(P)-binding Rossmann-fold domains"/>
    <property type="match status" value="2"/>
</dbReference>
<dbReference type="Pfam" id="PF00550">
    <property type="entry name" value="PP-binding"/>
    <property type="match status" value="3"/>
</dbReference>
<dbReference type="Gene3D" id="3.40.50.720">
    <property type="entry name" value="NAD(P)-binding Rossmann-like Domain"/>
    <property type="match status" value="2"/>
</dbReference>
<evidence type="ECO:0000256" key="1">
    <source>
        <dbReference type="ARBA" id="ARBA00022450"/>
    </source>
</evidence>
<dbReference type="InterPro" id="IPR050091">
    <property type="entry name" value="PKS_NRPS_Biosynth_Enz"/>
</dbReference>
<evidence type="ECO:0000256" key="5">
    <source>
        <dbReference type="ARBA" id="ARBA00023268"/>
    </source>
</evidence>
<dbReference type="InterPro" id="IPR013968">
    <property type="entry name" value="PKS_KR"/>
</dbReference>
<dbReference type="InterPro" id="IPR006162">
    <property type="entry name" value="Ppantetheine_attach_site"/>
</dbReference>
<keyword evidence="3" id="KW-0808">Transferase</keyword>
<dbReference type="SMART" id="SM00825">
    <property type="entry name" value="PKS_KS"/>
    <property type="match status" value="2"/>
</dbReference>
<feature type="domain" description="Ketosynthase family 3 (KS3)" evidence="8">
    <location>
        <begin position="1114"/>
        <end position="1489"/>
    </location>
</feature>
<dbReference type="InterPro" id="IPR036736">
    <property type="entry name" value="ACP-like_sf"/>
</dbReference>
<dbReference type="InterPro" id="IPR011032">
    <property type="entry name" value="GroES-like_sf"/>
</dbReference>
<dbReference type="InterPro" id="IPR020806">
    <property type="entry name" value="PKS_PP-bd"/>
</dbReference>
<dbReference type="Proteomes" id="UP001244341">
    <property type="component" value="Chromosome 2b"/>
</dbReference>
<dbReference type="SMART" id="SM00829">
    <property type="entry name" value="PKS_ER"/>
    <property type="match status" value="1"/>
</dbReference>
<reference evidence="9 10" key="1">
    <citation type="submission" date="2023-05" db="EMBL/GenBank/DDBJ databases">
        <title>A 100% complete, gapless, phased diploid assembly of the Scenedesmus obliquus UTEX 3031 genome.</title>
        <authorList>
            <person name="Biondi T.C."/>
            <person name="Hanschen E.R."/>
            <person name="Kwon T."/>
            <person name="Eng W."/>
            <person name="Kruse C.P.S."/>
            <person name="Koehler S.I."/>
            <person name="Kunde Y."/>
            <person name="Gleasner C.D."/>
            <person name="You Mak K.T."/>
            <person name="Polle J."/>
            <person name="Hovde B.T."/>
            <person name="Starkenburg S.R."/>
        </authorList>
    </citation>
    <scope>NUCLEOTIDE SEQUENCE [LARGE SCALE GENOMIC DNA]</scope>
    <source>
        <strain evidence="9 10">DOE0152z</strain>
    </source>
</reference>
<evidence type="ECO:0000259" key="8">
    <source>
        <dbReference type="PROSITE" id="PS52004"/>
    </source>
</evidence>
<dbReference type="Pfam" id="PF02801">
    <property type="entry name" value="Ketoacyl-synt_C"/>
    <property type="match status" value="2"/>
</dbReference>
<evidence type="ECO:0000256" key="6">
    <source>
        <dbReference type="SAM" id="MobiDB-lite"/>
    </source>
</evidence>
<name>A0ABY8TQ86_TETOB</name>
<dbReference type="InterPro" id="IPR029058">
    <property type="entry name" value="AB_hydrolase_fold"/>
</dbReference>
<feature type="domain" description="Carrier" evidence="7">
    <location>
        <begin position="1030"/>
        <end position="1104"/>
    </location>
</feature>
<keyword evidence="4" id="KW-0456">Lyase</keyword>
<dbReference type="Pfam" id="PF00109">
    <property type="entry name" value="ketoacyl-synt"/>
    <property type="match status" value="3"/>
</dbReference>
<feature type="compositionally biased region" description="Low complexity" evidence="6">
    <location>
        <begin position="2285"/>
        <end position="2303"/>
    </location>
</feature>
<dbReference type="InterPro" id="IPR014031">
    <property type="entry name" value="Ketoacyl_synth_C"/>
</dbReference>
<dbReference type="PANTHER" id="PTHR43775">
    <property type="entry name" value="FATTY ACID SYNTHASE"/>
    <property type="match status" value="1"/>
</dbReference>
<dbReference type="EMBL" id="CP126209">
    <property type="protein sequence ID" value="WIA10461.1"/>
    <property type="molecule type" value="Genomic_DNA"/>
</dbReference>
<dbReference type="Pfam" id="PF13602">
    <property type="entry name" value="ADH_zinc_N_2"/>
    <property type="match status" value="1"/>
</dbReference>
<accession>A0ABY8TQ86</accession>
<dbReference type="SUPFAM" id="SSF53901">
    <property type="entry name" value="Thiolase-like"/>
    <property type="match status" value="4"/>
</dbReference>
<dbReference type="Gene3D" id="3.90.180.10">
    <property type="entry name" value="Medium-chain alcohol dehydrogenases, catalytic domain"/>
    <property type="match status" value="1"/>
</dbReference>
<dbReference type="CDD" id="cd05195">
    <property type="entry name" value="enoyl_red"/>
    <property type="match status" value="1"/>
</dbReference>
<keyword evidence="5" id="KW-0511">Multifunctional enzyme</keyword>
<dbReference type="InterPro" id="IPR014030">
    <property type="entry name" value="Ketoacyl_synth_N"/>
</dbReference>
<feature type="domain" description="Carrier" evidence="7">
    <location>
        <begin position="1572"/>
        <end position="1646"/>
    </location>
</feature>
<dbReference type="SUPFAM" id="SSF50129">
    <property type="entry name" value="GroES-like"/>
    <property type="match status" value="1"/>
</dbReference>
<dbReference type="InterPro" id="IPR036291">
    <property type="entry name" value="NAD(P)-bd_dom_sf"/>
</dbReference>
<feature type="region of interest" description="Disordered" evidence="6">
    <location>
        <begin position="2285"/>
        <end position="2306"/>
    </location>
</feature>
<keyword evidence="2" id="KW-0597">Phosphoprotein</keyword>
<proteinExistence type="predicted"/>
<dbReference type="SUPFAM" id="SSF47336">
    <property type="entry name" value="ACP-like"/>
    <property type="match status" value="3"/>
</dbReference>
<dbReference type="Gene3D" id="1.10.1200.10">
    <property type="entry name" value="ACP-like"/>
    <property type="match status" value="2"/>
</dbReference>
<dbReference type="Pfam" id="PF08240">
    <property type="entry name" value="ADH_N"/>
    <property type="match status" value="1"/>
</dbReference>
<feature type="compositionally biased region" description="Acidic residues" evidence="6">
    <location>
        <begin position="1660"/>
        <end position="1669"/>
    </location>
</feature>
<dbReference type="Gene3D" id="3.40.47.10">
    <property type="match status" value="4"/>
</dbReference>
<keyword evidence="1" id="KW-0596">Phosphopantetheine</keyword>
<evidence type="ECO:0000256" key="3">
    <source>
        <dbReference type="ARBA" id="ARBA00022679"/>
    </source>
</evidence>
<dbReference type="Gene3D" id="3.40.50.1820">
    <property type="entry name" value="alpha/beta hydrolase"/>
    <property type="match status" value="2"/>
</dbReference>
<evidence type="ECO:0000259" key="7">
    <source>
        <dbReference type="PROSITE" id="PS50075"/>
    </source>
</evidence>
<dbReference type="SMART" id="SM00822">
    <property type="entry name" value="PKS_KR"/>
    <property type="match status" value="1"/>
</dbReference>
<evidence type="ECO:0000256" key="2">
    <source>
        <dbReference type="ARBA" id="ARBA00022553"/>
    </source>
</evidence>
<dbReference type="InterPro" id="IPR016039">
    <property type="entry name" value="Thiolase-like"/>
</dbReference>
<dbReference type="CDD" id="cd00833">
    <property type="entry name" value="PKS"/>
    <property type="match status" value="2"/>
</dbReference>
<keyword evidence="10" id="KW-1185">Reference proteome</keyword>
<evidence type="ECO:0000256" key="4">
    <source>
        <dbReference type="ARBA" id="ARBA00023239"/>
    </source>
</evidence>
<dbReference type="SUPFAM" id="SSF53474">
    <property type="entry name" value="alpha/beta-Hydrolases"/>
    <property type="match status" value="2"/>
</dbReference>
<dbReference type="InterPro" id="IPR057326">
    <property type="entry name" value="KR_dom"/>
</dbReference>
<dbReference type="InterPro" id="IPR009081">
    <property type="entry name" value="PP-bd_ACP"/>
</dbReference>
<dbReference type="Pfam" id="PF08659">
    <property type="entry name" value="KR"/>
    <property type="match status" value="1"/>
</dbReference>